<evidence type="ECO:0000256" key="9">
    <source>
        <dbReference type="ARBA" id="ARBA00047838"/>
    </source>
</evidence>
<dbReference type="RefSeq" id="WP_045105635.1">
    <property type="nucleotide sequence ID" value="NZ_LN681225.1"/>
</dbReference>
<dbReference type="PATRIC" id="fig|449.7.peg.3184"/>
<keyword evidence="15" id="KW-1185">Reference proteome</keyword>
<keyword evidence="8 11" id="KW-0456">Lyase</keyword>
<dbReference type="PIRSF" id="PIRSF000495">
    <property type="entry name" value="Amidotransf_hisH"/>
    <property type="match status" value="1"/>
</dbReference>
<evidence type="ECO:0000256" key="1">
    <source>
        <dbReference type="ARBA" id="ARBA00005091"/>
    </source>
</evidence>
<dbReference type="HOGENOM" id="CLU_071837_2_0_6"/>
<keyword evidence="14" id="KW-0328">Glycosyltransferase</keyword>
<evidence type="ECO:0000256" key="6">
    <source>
        <dbReference type="ARBA" id="ARBA00022962"/>
    </source>
</evidence>
<sequence length="207" mass="23545">MIAIIDYKMSNVYSIQQTLKFLGVNSIYTANHSEILAADKIILPGVGAYARAVKALREMNLFETLHTAVLEKNIPILGICLGMQLLAKSSDEGGYTTGLGLYNGEIRKFDKDKENIKIPHVGFNLVKKPNESVLYKDMAEYSDFYFTHSYRLIMHEENSNFQGLCHYGEEFIASFEKGHIFGVQFHPEKSQNNGLRLLKNFIEYETC</sequence>
<evidence type="ECO:0000256" key="11">
    <source>
        <dbReference type="HAMAP-Rule" id="MF_00278"/>
    </source>
</evidence>
<dbReference type="EC" id="3.5.1.2" evidence="11"/>
<protein>
    <recommendedName>
        <fullName evidence="11">Imidazole glycerol phosphate synthase subunit HisH</fullName>
        <ecNumber evidence="11">4.3.2.10</ecNumber>
    </recommendedName>
    <alternativeName>
        <fullName evidence="11">IGP synthase glutaminase subunit</fullName>
        <ecNumber evidence="11">3.5.1.2</ecNumber>
    </alternativeName>
    <alternativeName>
        <fullName evidence="11">IGP synthase subunit HisH</fullName>
    </alternativeName>
    <alternativeName>
        <fullName evidence="11">ImGP synthase subunit HisH</fullName>
        <shortName evidence="11">IGPS subunit HisH</shortName>
    </alternativeName>
</protein>
<dbReference type="Gene3D" id="3.40.50.880">
    <property type="match status" value="1"/>
</dbReference>
<dbReference type="NCBIfam" id="TIGR01855">
    <property type="entry name" value="IMP_synth_hisH"/>
    <property type="match status" value="1"/>
</dbReference>
<dbReference type="OrthoDB" id="9807137at2"/>
<comment type="subcellular location">
    <subcellularLocation>
        <location evidence="11">Cytoplasm</location>
    </subcellularLocation>
</comment>
<feature type="active site" evidence="11 12">
    <location>
        <position position="188"/>
    </location>
</feature>
<comment type="subunit">
    <text evidence="2 11">Heterodimer of HisH and HisF.</text>
</comment>
<evidence type="ECO:0000256" key="10">
    <source>
        <dbReference type="ARBA" id="ARBA00049534"/>
    </source>
</evidence>
<dbReference type="GO" id="GO:0000107">
    <property type="term" value="F:imidazoleglycerol-phosphate synthase activity"/>
    <property type="evidence" value="ECO:0007669"/>
    <property type="project" value="UniProtKB-UniRule"/>
</dbReference>
<evidence type="ECO:0000256" key="5">
    <source>
        <dbReference type="ARBA" id="ARBA00022801"/>
    </source>
</evidence>
<dbReference type="KEGG" id="lha:LHA_1172"/>
<dbReference type="CDD" id="cd01748">
    <property type="entry name" value="GATase1_IGP_Synthase"/>
    <property type="match status" value="1"/>
</dbReference>
<keyword evidence="6 11" id="KW-0315">Glutamine amidotransferase</keyword>
<evidence type="ECO:0000256" key="4">
    <source>
        <dbReference type="ARBA" id="ARBA00022605"/>
    </source>
</evidence>
<evidence type="ECO:0000256" key="7">
    <source>
        <dbReference type="ARBA" id="ARBA00023102"/>
    </source>
</evidence>
<reference evidence="15" key="1">
    <citation type="submission" date="2014-09" db="EMBL/GenBank/DDBJ databases">
        <authorList>
            <person name="Gomez-Valero L."/>
        </authorList>
    </citation>
    <scope>NUCLEOTIDE SEQUENCE [LARGE SCALE GENOMIC DNA]</scope>
    <source>
        <strain evidence="15">ATCC35250</strain>
    </source>
</reference>
<evidence type="ECO:0000256" key="2">
    <source>
        <dbReference type="ARBA" id="ARBA00011152"/>
    </source>
</evidence>
<proteinExistence type="inferred from homology"/>
<dbReference type="Pfam" id="PF00117">
    <property type="entry name" value="GATase"/>
    <property type="match status" value="1"/>
</dbReference>
<evidence type="ECO:0000259" key="13">
    <source>
        <dbReference type="Pfam" id="PF00117"/>
    </source>
</evidence>
<dbReference type="PROSITE" id="PS51273">
    <property type="entry name" value="GATASE_TYPE_1"/>
    <property type="match status" value="1"/>
</dbReference>
<keyword evidence="4 11" id="KW-0028">Amino-acid biosynthesis</keyword>
<evidence type="ECO:0000256" key="3">
    <source>
        <dbReference type="ARBA" id="ARBA00022490"/>
    </source>
</evidence>
<dbReference type="InterPro" id="IPR010139">
    <property type="entry name" value="Imidazole-glycPsynth_HisH"/>
</dbReference>
<keyword evidence="14" id="KW-0808">Transferase</keyword>
<dbReference type="Proteomes" id="UP000032803">
    <property type="component" value="Chromosome I"/>
</dbReference>
<accession>A0A0A8UT20</accession>
<dbReference type="GO" id="GO:0000105">
    <property type="term" value="P:L-histidine biosynthetic process"/>
    <property type="evidence" value="ECO:0007669"/>
    <property type="project" value="UniProtKB-UniRule"/>
</dbReference>
<comment type="catalytic activity">
    <reaction evidence="10 11">
        <text>L-glutamine + H2O = L-glutamate + NH4(+)</text>
        <dbReference type="Rhea" id="RHEA:15889"/>
        <dbReference type="ChEBI" id="CHEBI:15377"/>
        <dbReference type="ChEBI" id="CHEBI:28938"/>
        <dbReference type="ChEBI" id="CHEBI:29985"/>
        <dbReference type="ChEBI" id="CHEBI:58359"/>
        <dbReference type="EC" id="3.5.1.2"/>
    </reaction>
</comment>
<evidence type="ECO:0000313" key="14">
    <source>
        <dbReference type="EMBL" id="CEK10227.1"/>
    </source>
</evidence>
<dbReference type="STRING" id="449.LHA_1172"/>
<dbReference type="PANTHER" id="PTHR42701">
    <property type="entry name" value="IMIDAZOLE GLYCEROL PHOSPHATE SYNTHASE SUBUNIT HISH"/>
    <property type="match status" value="1"/>
</dbReference>
<feature type="active site" description="Nucleophile" evidence="11 12">
    <location>
        <position position="80"/>
    </location>
</feature>
<evidence type="ECO:0000313" key="15">
    <source>
        <dbReference type="Proteomes" id="UP000032803"/>
    </source>
</evidence>
<keyword evidence="3 11" id="KW-0963">Cytoplasm</keyword>
<dbReference type="GO" id="GO:0004359">
    <property type="term" value="F:glutaminase activity"/>
    <property type="evidence" value="ECO:0007669"/>
    <property type="project" value="UniProtKB-EC"/>
</dbReference>
<dbReference type="HAMAP" id="MF_00278">
    <property type="entry name" value="HisH"/>
    <property type="match status" value="1"/>
</dbReference>
<evidence type="ECO:0000256" key="8">
    <source>
        <dbReference type="ARBA" id="ARBA00023239"/>
    </source>
</evidence>
<keyword evidence="7 11" id="KW-0368">Histidine biosynthesis</keyword>
<dbReference type="UniPathway" id="UPA00031">
    <property type="reaction ID" value="UER00010"/>
</dbReference>
<organism evidence="14 15">
    <name type="scientific">Legionella hackeliae</name>
    <dbReference type="NCBI Taxonomy" id="449"/>
    <lineage>
        <taxon>Bacteria</taxon>
        <taxon>Pseudomonadati</taxon>
        <taxon>Pseudomonadota</taxon>
        <taxon>Gammaproteobacteria</taxon>
        <taxon>Legionellales</taxon>
        <taxon>Legionellaceae</taxon>
        <taxon>Legionella</taxon>
    </lineage>
</organism>
<evidence type="ECO:0000256" key="12">
    <source>
        <dbReference type="PIRSR" id="PIRSR000495-1"/>
    </source>
</evidence>
<dbReference type="GO" id="GO:0005737">
    <property type="term" value="C:cytoplasm"/>
    <property type="evidence" value="ECO:0007669"/>
    <property type="project" value="UniProtKB-SubCell"/>
</dbReference>
<dbReference type="AlphaFoldDB" id="A0A0A8UT20"/>
<dbReference type="InterPro" id="IPR029062">
    <property type="entry name" value="Class_I_gatase-like"/>
</dbReference>
<dbReference type="GO" id="GO:0016829">
    <property type="term" value="F:lyase activity"/>
    <property type="evidence" value="ECO:0007669"/>
    <property type="project" value="UniProtKB-KW"/>
</dbReference>
<dbReference type="SUPFAM" id="SSF52317">
    <property type="entry name" value="Class I glutamine amidotransferase-like"/>
    <property type="match status" value="1"/>
</dbReference>
<dbReference type="EMBL" id="LN681225">
    <property type="protein sequence ID" value="CEK10227.1"/>
    <property type="molecule type" value="Genomic_DNA"/>
</dbReference>
<comment type="function">
    <text evidence="11">IGPS catalyzes the conversion of PRFAR and glutamine to IGP, AICAR and glutamate. The HisH subunit catalyzes the hydrolysis of glutamine to glutamate and ammonia as part of the synthesis of IGP and AICAR. The resulting ammonia molecule is channeled to the active site of HisF.</text>
</comment>
<dbReference type="PANTHER" id="PTHR42701:SF1">
    <property type="entry name" value="IMIDAZOLE GLYCEROL PHOSPHATE SYNTHASE SUBUNIT HISH"/>
    <property type="match status" value="1"/>
</dbReference>
<dbReference type="InterPro" id="IPR017926">
    <property type="entry name" value="GATASE"/>
</dbReference>
<feature type="domain" description="Glutamine amidotransferase" evidence="13">
    <location>
        <begin position="4"/>
        <end position="202"/>
    </location>
</feature>
<keyword evidence="5 11" id="KW-0378">Hydrolase</keyword>
<comment type="catalytic activity">
    <reaction evidence="9 11">
        <text>5-[(5-phospho-1-deoxy-D-ribulos-1-ylimino)methylamino]-1-(5-phospho-beta-D-ribosyl)imidazole-4-carboxamide + L-glutamine = D-erythro-1-(imidazol-4-yl)glycerol 3-phosphate + 5-amino-1-(5-phospho-beta-D-ribosyl)imidazole-4-carboxamide + L-glutamate + H(+)</text>
        <dbReference type="Rhea" id="RHEA:24793"/>
        <dbReference type="ChEBI" id="CHEBI:15378"/>
        <dbReference type="ChEBI" id="CHEBI:29985"/>
        <dbReference type="ChEBI" id="CHEBI:58278"/>
        <dbReference type="ChEBI" id="CHEBI:58359"/>
        <dbReference type="ChEBI" id="CHEBI:58475"/>
        <dbReference type="ChEBI" id="CHEBI:58525"/>
        <dbReference type="EC" id="4.3.2.10"/>
    </reaction>
</comment>
<dbReference type="EC" id="4.3.2.10" evidence="11"/>
<dbReference type="PRINTS" id="PR00097">
    <property type="entry name" value="ANTSNTHASEII"/>
</dbReference>
<gene>
    <name evidence="11 14" type="primary">hisH</name>
    <name evidence="14" type="ORF">LHA_1172</name>
</gene>
<comment type="pathway">
    <text evidence="1 11">Amino-acid biosynthesis; L-histidine biosynthesis; L-histidine from 5-phospho-alpha-D-ribose 1-diphosphate: step 5/9.</text>
</comment>
<name>A0A0A8UT20_LEGHA</name>
<feature type="active site" evidence="11 12">
    <location>
        <position position="186"/>
    </location>
</feature>